<feature type="region of interest" description="Disordered" evidence="1">
    <location>
        <begin position="42"/>
        <end position="78"/>
    </location>
</feature>
<gene>
    <name evidence="3" type="ORF">AGERDE_LOCUS198</name>
</gene>
<keyword evidence="2" id="KW-0812">Transmembrane</keyword>
<protein>
    <submittedName>
        <fullName evidence="3">11260_t:CDS:1</fullName>
    </submittedName>
</protein>
<feature type="transmembrane region" description="Helical" evidence="2">
    <location>
        <begin position="102"/>
        <end position="125"/>
    </location>
</feature>
<feature type="transmembrane region" description="Helical" evidence="2">
    <location>
        <begin position="207"/>
        <end position="234"/>
    </location>
</feature>
<dbReference type="InterPro" id="IPR021369">
    <property type="entry name" value="DUF2985"/>
</dbReference>
<sequence>MNVVENNKSDVHNDKNINTIINIAERLSPQAHNQEIYSLPTTPASAHRRNHPHSSSRPSLNSKISSAKSPSILRDEQLPPMTPEEITASLKEDVIEALKSPIGVAVVIISVIVVVVGAALILMELNVVTMRSETQHAFWIEILSQVLNAIFTLLTLVTFHSRLIPLKQALQLQYNIDNDNDEIRTERLRIIKKYAGWYDPEKDSMRLLIWVLGLINLNTVAQAVITCFLWGFAAYDGYDRIVFRTISSMRRPNSVLYCFVAVAISTSIITGLLILSKKKYQQQIMKLSAKKSQRQWMELLKYEQID</sequence>
<evidence type="ECO:0000256" key="1">
    <source>
        <dbReference type="SAM" id="MobiDB-lite"/>
    </source>
</evidence>
<feature type="transmembrane region" description="Helical" evidence="2">
    <location>
        <begin position="137"/>
        <end position="159"/>
    </location>
</feature>
<dbReference type="EMBL" id="CAJVPL010000009">
    <property type="protein sequence ID" value="CAG8433677.1"/>
    <property type="molecule type" value="Genomic_DNA"/>
</dbReference>
<dbReference type="Proteomes" id="UP000789831">
    <property type="component" value="Unassembled WGS sequence"/>
</dbReference>
<dbReference type="Pfam" id="PF11204">
    <property type="entry name" value="DUF2985"/>
    <property type="match status" value="1"/>
</dbReference>
<dbReference type="OrthoDB" id="3365211at2759"/>
<proteinExistence type="predicted"/>
<keyword evidence="2" id="KW-1133">Transmembrane helix</keyword>
<keyword evidence="4" id="KW-1185">Reference proteome</keyword>
<name>A0A9N8V0Y1_9GLOM</name>
<dbReference type="AlphaFoldDB" id="A0A9N8V0Y1"/>
<accession>A0A9N8V0Y1</accession>
<evidence type="ECO:0000256" key="2">
    <source>
        <dbReference type="SAM" id="Phobius"/>
    </source>
</evidence>
<reference evidence="3" key="1">
    <citation type="submission" date="2021-06" db="EMBL/GenBank/DDBJ databases">
        <authorList>
            <person name="Kallberg Y."/>
            <person name="Tangrot J."/>
            <person name="Rosling A."/>
        </authorList>
    </citation>
    <scope>NUCLEOTIDE SEQUENCE</scope>
    <source>
        <strain evidence="3">MT106</strain>
    </source>
</reference>
<comment type="caution">
    <text evidence="3">The sequence shown here is derived from an EMBL/GenBank/DDBJ whole genome shotgun (WGS) entry which is preliminary data.</text>
</comment>
<organism evidence="3 4">
    <name type="scientific">Ambispora gerdemannii</name>
    <dbReference type="NCBI Taxonomy" id="144530"/>
    <lineage>
        <taxon>Eukaryota</taxon>
        <taxon>Fungi</taxon>
        <taxon>Fungi incertae sedis</taxon>
        <taxon>Mucoromycota</taxon>
        <taxon>Glomeromycotina</taxon>
        <taxon>Glomeromycetes</taxon>
        <taxon>Archaeosporales</taxon>
        <taxon>Ambisporaceae</taxon>
        <taxon>Ambispora</taxon>
    </lineage>
</organism>
<keyword evidence="2" id="KW-0472">Membrane</keyword>
<evidence type="ECO:0000313" key="4">
    <source>
        <dbReference type="Proteomes" id="UP000789831"/>
    </source>
</evidence>
<feature type="transmembrane region" description="Helical" evidence="2">
    <location>
        <begin position="254"/>
        <end position="275"/>
    </location>
</feature>
<evidence type="ECO:0000313" key="3">
    <source>
        <dbReference type="EMBL" id="CAG8433677.1"/>
    </source>
</evidence>